<accession>A0A9W9S0D2</accession>
<dbReference type="GeneID" id="81440217"/>
<dbReference type="Proteomes" id="UP001147782">
    <property type="component" value="Unassembled WGS sequence"/>
</dbReference>
<keyword evidence="1" id="KW-0479">Metal-binding</keyword>
<evidence type="ECO:0000256" key="3">
    <source>
        <dbReference type="ARBA" id="ARBA00023015"/>
    </source>
</evidence>
<organism evidence="8 9">
    <name type="scientific">Penicillium cataractarum</name>
    <dbReference type="NCBI Taxonomy" id="2100454"/>
    <lineage>
        <taxon>Eukaryota</taxon>
        <taxon>Fungi</taxon>
        <taxon>Dikarya</taxon>
        <taxon>Ascomycota</taxon>
        <taxon>Pezizomycotina</taxon>
        <taxon>Eurotiomycetes</taxon>
        <taxon>Eurotiomycetidae</taxon>
        <taxon>Eurotiales</taxon>
        <taxon>Aspergillaceae</taxon>
        <taxon>Penicillium</taxon>
    </lineage>
</organism>
<dbReference type="InterPro" id="IPR051615">
    <property type="entry name" value="Transcr_Regulatory_Elem"/>
</dbReference>
<gene>
    <name evidence="8" type="ORF">N7496_008119</name>
</gene>
<feature type="region of interest" description="Disordered" evidence="7">
    <location>
        <begin position="45"/>
        <end position="68"/>
    </location>
</feature>
<keyword evidence="3" id="KW-0805">Transcription regulation</keyword>
<keyword evidence="9" id="KW-1185">Reference proteome</keyword>
<evidence type="ECO:0000313" key="9">
    <source>
        <dbReference type="Proteomes" id="UP001147782"/>
    </source>
</evidence>
<evidence type="ECO:0000256" key="7">
    <source>
        <dbReference type="SAM" id="MobiDB-lite"/>
    </source>
</evidence>
<dbReference type="GO" id="GO:0003677">
    <property type="term" value="F:DNA binding"/>
    <property type="evidence" value="ECO:0007669"/>
    <property type="project" value="UniProtKB-KW"/>
</dbReference>
<feature type="region of interest" description="Disordered" evidence="7">
    <location>
        <begin position="122"/>
        <end position="152"/>
    </location>
</feature>
<dbReference type="EMBL" id="JAPZBS010000007">
    <property type="protein sequence ID" value="KAJ5368359.1"/>
    <property type="molecule type" value="Genomic_DNA"/>
</dbReference>
<sequence length="613" mass="68881">MSQKDLLGLYFYTPMVQKRDQDYVSGLEGQIGLLKEEVRRLEALNARNAPRRSEHLDSTESTIEDDNLQHETQIGNYTSVSSLEGPSPIQDVSVLMWRMKLDDSGEKAFIGPSGNFCFPVTPKEPSTKDVPIHESNSLDQDEPIGSESPSQRDEAQITNYLLDLFQQHINSIHFFVDHDTLVSLRGDNLNPDLSLTKYSAIAAGSLLSDDNDSRTFGNDAASAVDSIILPACRQHPSVWLVQALAIMCWPMCAGMALHLGLPVCSLRILDDGKTEHDELSSSINRVRLTTAWSSLLIDRIATSLLGRNCLLPWKRVRAVTYLDAINTTPSLEEVAFDYHCRLWFIHDQHMDQIYSFEFDDLGELEKYRLLLNAREEFLAFHRGLDTRLRLGPGDTIPPVIVLHMSYNTSQMLIHRPYLMHPAQSKAFPLSVQAMSTAAAAMVRLIREYRKVAQLEKAPPFVVHSIMTAAVTHLLNATSSQSSIRRLSISQFRVSFDALITMQKRWEKARKSVSILQQLAQRWNILAALPLNGFPEIVASDNQTPIAPSCEELQHASPEETSEYPHLDNTFDGLSWADVDPANFLSYGTEVMDTGNPAGSDSWIESFWYNEDSN</sequence>
<dbReference type="GO" id="GO:0046872">
    <property type="term" value="F:metal ion binding"/>
    <property type="evidence" value="ECO:0007669"/>
    <property type="project" value="UniProtKB-KW"/>
</dbReference>
<evidence type="ECO:0000256" key="4">
    <source>
        <dbReference type="ARBA" id="ARBA00023125"/>
    </source>
</evidence>
<protein>
    <recommendedName>
        <fullName evidence="10">Transcription factor domain-containing protein</fullName>
    </recommendedName>
</protein>
<evidence type="ECO:0008006" key="10">
    <source>
        <dbReference type="Google" id="ProtNLM"/>
    </source>
</evidence>
<keyword evidence="6" id="KW-0539">Nucleus</keyword>
<evidence type="ECO:0000256" key="6">
    <source>
        <dbReference type="ARBA" id="ARBA00023242"/>
    </source>
</evidence>
<dbReference type="PANTHER" id="PTHR31313">
    <property type="entry name" value="TY1 ENHANCER ACTIVATOR"/>
    <property type="match status" value="1"/>
</dbReference>
<proteinExistence type="predicted"/>
<dbReference type="AlphaFoldDB" id="A0A9W9S0D2"/>
<keyword evidence="5" id="KW-0804">Transcription</keyword>
<dbReference type="PANTHER" id="PTHR31313:SF81">
    <property type="entry name" value="TY1 ENHANCER ACTIVATOR"/>
    <property type="match status" value="1"/>
</dbReference>
<keyword evidence="2" id="KW-0862">Zinc</keyword>
<evidence type="ECO:0000256" key="2">
    <source>
        <dbReference type="ARBA" id="ARBA00022833"/>
    </source>
</evidence>
<comment type="caution">
    <text evidence="8">The sequence shown here is derived from an EMBL/GenBank/DDBJ whole genome shotgun (WGS) entry which is preliminary data.</text>
</comment>
<evidence type="ECO:0000256" key="5">
    <source>
        <dbReference type="ARBA" id="ARBA00023163"/>
    </source>
</evidence>
<reference evidence="8" key="2">
    <citation type="journal article" date="2023" name="IMA Fungus">
        <title>Comparative genomic study of the Penicillium genus elucidates a diverse pangenome and 15 lateral gene transfer events.</title>
        <authorList>
            <person name="Petersen C."/>
            <person name="Sorensen T."/>
            <person name="Nielsen M.R."/>
            <person name="Sondergaard T.E."/>
            <person name="Sorensen J.L."/>
            <person name="Fitzpatrick D.A."/>
            <person name="Frisvad J.C."/>
            <person name="Nielsen K.L."/>
        </authorList>
    </citation>
    <scope>NUCLEOTIDE SEQUENCE</scope>
    <source>
        <strain evidence="8">IBT 29864</strain>
    </source>
</reference>
<dbReference type="CDD" id="cd12148">
    <property type="entry name" value="fungal_TF_MHR"/>
    <property type="match status" value="1"/>
</dbReference>
<keyword evidence="4" id="KW-0238">DNA-binding</keyword>
<reference evidence="8" key="1">
    <citation type="submission" date="2022-11" db="EMBL/GenBank/DDBJ databases">
        <authorList>
            <person name="Petersen C."/>
        </authorList>
    </citation>
    <scope>NUCLEOTIDE SEQUENCE</scope>
    <source>
        <strain evidence="8">IBT 29864</strain>
    </source>
</reference>
<dbReference type="OrthoDB" id="10249920at2759"/>
<name>A0A9W9S0D2_9EURO</name>
<dbReference type="RefSeq" id="XP_056553101.1">
    <property type="nucleotide sequence ID" value="XM_056701038.1"/>
</dbReference>
<evidence type="ECO:0000313" key="8">
    <source>
        <dbReference type="EMBL" id="KAJ5368359.1"/>
    </source>
</evidence>
<evidence type="ECO:0000256" key="1">
    <source>
        <dbReference type="ARBA" id="ARBA00022723"/>
    </source>
</evidence>